<evidence type="ECO:0000313" key="2">
    <source>
        <dbReference type="Proteomes" id="UP000095751"/>
    </source>
</evidence>
<dbReference type="Proteomes" id="UP000095751">
    <property type="component" value="Unassembled WGS sequence"/>
</dbReference>
<dbReference type="KEGG" id="fcy:FRACYDRAFT_184733"/>
<name>A0A1E7FHF7_9STRA</name>
<evidence type="ECO:0000313" key="1">
    <source>
        <dbReference type="EMBL" id="OEU17611.1"/>
    </source>
</evidence>
<gene>
    <name evidence="1" type="ORF">FRACYDRAFT_184733</name>
</gene>
<dbReference type="AlphaFoldDB" id="A0A1E7FHF7"/>
<keyword evidence="2" id="KW-1185">Reference proteome</keyword>
<dbReference type="OrthoDB" id="196898at2759"/>
<protein>
    <submittedName>
        <fullName evidence="1">Uncharacterized protein</fullName>
    </submittedName>
</protein>
<accession>A0A1E7FHF7</accession>
<sequence length="220" mass="24328">MRIVNKAILLVGGILYGGHAIEGFVSNHHQHLHHRTSVLYSTTEEVTTDALTIDPKDGVKLFGRLAEKYIMLDESGGMCCYSACKDCEFRLPGGGYRMADQSASRPKWIPVYEERVFANQGKEHTAKWRSSIFDGKLFVTKDEFVESILELDFATPLGGPFVSKSAGTLEDPTGAEYLFDILAEGKEKLTRHKMHLSLTKLSEGEAGLTWPNFSAALGIV</sequence>
<dbReference type="InParanoid" id="A0A1E7FHF7"/>
<proteinExistence type="predicted"/>
<organism evidence="1 2">
    <name type="scientific">Fragilariopsis cylindrus CCMP1102</name>
    <dbReference type="NCBI Taxonomy" id="635003"/>
    <lineage>
        <taxon>Eukaryota</taxon>
        <taxon>Sar</taxon>
        <taxon>Stramenopiles</taxon>
        <taxon>Ochrophyta</taxon>
        <taxon>Bacillariophyta</taxon>
        <taxon>Bacillariophyceae</taxon>
        <taxon>Bacillariophycidae</taxon>
        <taxon>Bacillariales</taxon>
        <taxon>Bacillariaceae</taxon>
        <taxon>Fragilariopsis</taxon>
    </lineage>
</organism>
<dbReference type="EMBL" id="KV784357">
    <property type="protein sequence ID" value="OEU17611.1"/>
    <property type="molecule type" value="Genomic_DNA"/>
</dbReference>
<reference evidence="1 2" key="1">
    <citation type="submission" date="2016-09" db="EMBL/GenBank/DDBJ databases">
        <title>Extensive genetic diversity and differential bi-allelic expression allows diatom success in the polar Southern Ocean.</title>
        <authorList>
            <consortium name="DOE Joint Genome Institute"/>
            <person name="Mock T."/>
            <person name="Otillar R.P."/>
            <person name="Strauss J."/>
            <person name="Dupont C."/>
            <person name="Frickenhaus S."/>
            <person name="Maumus F."/>
            <person name="Mcmullan M."/>
            <person name="Sanges R."/>
            <person name="Schmutz J."/>
            <person name="Toseland A."/>
            <person name="Valas R."/>
            <person name="Veluchamy A."/>
            <person name="Ward B.J."/>
            <person name="Allen A."/>
            <person name="Barry K."/>
            <person name="Falciatore A."/>
            <person name="Ferrante M."/>
            <person name="Fortunato A.E."/>
            <person name="Gloeckner G."/>
            <person name="Gruber A."/>
            <person name="Hipkin R."/>
            <person name="Janech M."/>
            <person name="Kroth P."/>
            <person name="Leese F."/>
            <person name="Lindquist E."/>
            <person name="Lyon B.R."/>
            <person name="Martin J."/>
            <person name="Mayer C."/>
            <person name="Parker M."/>
            <person name="Quesneville H."/>
            <person name="Raymond J."/>
            <person name="Uhlig C."/>
            <person name="Valentin K.U."/>
            <person name="Worden A.Z."/>
            <person name="Armbrust E.V."/>
            <person name="Bowler C."/>
            <person name="Green B."/>
            <person name="Moulton V."/>
            <person name="Van Oosterhout C."/>
            <person name="Grigoriev I."/>
        </authorList>
    </citation>
    <scope>NUCLEOTIDE SEQUENCE [LARGE SCALE GENOMIC DNA]</scope>
    <source>
        <strain evidence="1 2">CCMP1102</strain>
    </source>
</reference>